<feature type="compositionally biased region" description="Low complexity" evidence="1">
    <location>
        <begin position="105"/>
        <end position="124"/>
    </location>
</feature>
<sequence length="438" mass="48032">MMHPYVQVMDRKRQRESMNGHAVPVVSKPVRWTPEEAERVAHASYRILNAEHISSIAAVLRGQEEALEPHRHRSIRQMKDIESAIIPIWKSLRAAEPEKQPDADASSSSTEPVPAPEETAAEPVPECPPVQSIDGPDVAPTANADAHVEEFVARATNKNAPEPDERKAMVRWTDAEKLIVARESKRLRASFADMTPLEAIRKAVFGYLPGHRQRTITTMAEVKWIHELWQQIDAVEQAEARERAAAADSAKAEAIAEAVKPAKAAPVNLPDLSIESLIRALAMKIGRQLIRGLGEQIQEAVMRQVINTLQGIPMQPGALPEGTTRVHTPPRERKPRVTVVGLLNQQAEDVKRAFADAVEFTFIKSQQVGGSGGHGGAGMLARGAQADVVLSMVDFTGHDVDAASKHLDVPFVRVNGSVSALKRWLSHWLNGEVALARH</sequence>
<dbReference type="AlphaFoldDB" id="A0A5B0HL16"/>
<keyword evidence="3" id="KW-1185">Reference proteome</keyword>
<evidence type="ECO:0008006" key="4">
    <source>
        <dbReference type="Google" id="ProtNLM"/>
    </source>
</evidence>
<accession>A0A5B0HL16</accession>
<evidence type="ECO:0000313" key="2">
    <source>
        <dbReference type="EMBL" id="KAA1015947.1"/>
    </source>
</evidence>
<proteinExistence type="predicted"/>
<gene>
    <name evidence="2" type="ORF">FVF58_00915</name>
</gene>
<name>A0A5B0HL16_9BURK</name>
<dbReference type="EMBL" id="VTUZ01000001">
    <property type="protein sequence ID" value="KAA1015947.1"/>
    <property type="molecule type" value="Genomic_DNA"/>
</dbReference>
<protein>
    <recommendedName>
        <fullName evidence="4">DUF2325 domain-containing protein</fullName>
    </recommendedName>
</protein>
<feature type="region of interest" description="Disordered" evidence="1">
    <location>
        <begin position="95"/>
        <end position="128"/>
    </location>
</feature>
<comment type="caution">
    <text evidence="2">The sequence shown here is derived from an EMBL/GenBank/DDBJ whole genome shotgun (WGS) entry which is preliminary data.</text>
</comment>
<evidence type="ECO:0000256" key="1">
    <source>
        <dbReference type="SAM" id="MobiDB-lite"/>
    </source>
</evidence>
<reference evidence="2 3" key="1">
    <citation type="submission" date="2019-08" db="EMBL/GenBank/DDBJ databases">
        <title>Paraburkholderia sp. DCY113.</title>
        <authorList>
            <person name="Kang J."/>
        </authorList>
    </citation>
    <scope>NUCLEOTIDE SEQUENCE [LARGE SCALE GENOMIC DNA]</scope>
    <source>
        <strain evidence="2 3">DCY113</strain>
    </source>
</reference>
<evidence type="ECO:0000313" key="3">
    <source>
        <dbReference type="Proteomes" id="UP000325273"/>
    </source>
</evidence>
<dbReference type="Proteomes" id="UP000325273">
    <property type="component" value="Unassembled WGS sequence"/>
</dbReference>
<organism evidence="2 3">
    <name type="scientific">Paraburkholderia panacisoli</name>
    <dbReference type="NCBI Taxonomy" id="2603818"/>
    <lineage>
        <taxon>Bacteria</taxon>
        <taxon>Pseudomonadati</taxon>
        <taxon>Pseudomonadota</taxon>
        <taxon>Betaproteobacteria</taxon>
        <taxon>Burkholderiales</taxon>
        <taxon>Burkholderiaceae</taxon>
        <taxon>Paraburkholderia</taxon>
    </lineage>
</organism>
<dbReference type="RefSeq" id="WP_149668074.1">
    <property type="nucleotide sequence ID" value="NZ_VTUZ01000001.1"/>
</dbReference>